<dbReference type="EC" id="2.7.7.87" evidence="3"/>
<evidence type="ECO:0000256" key="5">
    <source>
        <dbReference type="ARBA" id="ARBA00022679"/>
    </source>
</evidence>
<feature type="domain" description="YrdC-like" evidence="12">
    <location>
        <begin position="6"/>
        <end position="189"/>
    </location>
</feature>
<dbReference type="Gene3D" id="3.90.870.10">
    <property type="entry name" value="DHBP synthase"/>
    <property type="match status" value="1"/>
</dbReference>
<reference evidence="13 14" key="1">
    <citation type="submission" date="2016-11" db="EMBL/GenBank/DDBJ databases">
        <title>Description of two novel members of the family Erysipelotrichaceae: Ileibacterium lipovorans gen. nov., sp. nov. and Dubosiella newyorkensis, gen. nov., sp. nov.</title>
        <authorList>
            <person name="Cox L.M."/>
            <person name="Sohn J."/>
            <person name="Tyrrell K.L."/>
            <person name="Citron D.M."/>
            <person name="Lawson P.A."/>
            <person name="Patel N.B."/>
            <person name="Iizumi T."/>
            <person name="Perez-Perez G.I."/>
            <person name="Goldstein E.J."/>
            <person name="Blaser M.J."/>
        </authorList>
    </citation>
    <scope>NUCLEOTIDE SEQUENCE [LARGE SCALE GENOMIC DNA]</scope>
    <source>
        <strain evidence="13 14">NYU-BL-A4</strain>
    </source>
</reference>
<dbReference type="PROSITE" id="PS51163">
    <property type="entry name" value="YRDC"/>
    <property type="match status" value="1"/>
</dbReference>
<keyword evidence="7" id="KW-0548">Nucleotidyltransferase</keyword>
<gene>
    <name evidence="13" type="ORF">BO225_08085</name>
</gene>
<dbReference type="GO" id="GO:0005737">
    <property type="term" value="C:cytoplasm"/>
    <property type="evidence" value="ECO:0007669"/>
    <property type="project" value="UniProtKB-SubCell"/>
</dbReference>
<keyword evidence="4" id="KW-0963">Cytoplasm</keyword>
<dbReference type="Proteomes" id="UP000186705">
    <property type="component" value="Unassembled WGS sequence"/>
</dbReference>
<evidence type="ECO:0000256" key="11">
    <source>
        <dbReference type="ARBA" id="ARBA00048366"/>
    </source>
</evidence>
<comment type="caution">
    <text evidence="13">The sequence shown here is derived from an EMBL/GenBank/DDBJ whole genome shotgun (WGS) entry which is preliminary data.</text>
</comment>
<protein>
    <recommendedName>
        <fullName evidence="10">L-threonylcarbamoyladenylate synthase</fullName>
        <ecNumber evidence="3">2.7.7.87</ecNumber>
    </recommendedName>
    <alternativeName>
        <fullName evidence="10">L-threonylcarbamoyladenylate synthase</fullName>
    </alternativeName>
</protein>
<organism evidence="13 14">
    <name type="scientific">Dubosiella newyorkensis</name>
    <dbReference type="NCBI Taxonomy" id="1862672"/>
    <lineage>
        <taxon>Bacteria</taxon>
        <taxon>Bacillati</taxon>
        <taxon>Bacillota</taxon>
        <taxon>Erysipelotrichia</taxon>
        <taxon>Erysipelotrichales</taxon>
        <taxon>Erysipelotrichaceae</taxon>
        <taxon>Dubosiella</taxon>
    </lineage>
</organism>
<dbReference type="STRING" id="1862672.BO225_08085"/>
<dbReference type="InterPro" id="IPR017945">
    <property type="entry name" value="DHBP_synth_RibB-like_a/b_dom"/>
</dbReference>
<keyword evidence="5" id="KW-0808">Transferase</keyword>
<evidence type="ECO:0000259" key="12">
    <source>
        <dbReference type="PROSITE" id="PS51163"/>
    </source>
</evidence>
<evidence type="ECO:0000256" key="7">
    <source>
        <dbReference type="ARBA" id="ARBA00022695"/>
    </source>
</evidence>
<keyword evidence="8" id="KW-0547">Nucleotide-binding</keyword>
<sequence>MKKLTWDDTEEIVEGLNQHKIYAFPTDTVYGVGVAYGDLNDLTSLKHTKHRPEEKPIPMMVSNLEQIESVAQIDPLAKWLIKEWMPGAFTIVLPLKQNVSKEYTNGKDTIAIRMPDSAKLLGLIERLGRPMMVSSANQSGEASALTYEEAAQALPMIEGVVDGQCLGGVASTIVSCSNGIPVVLREGPIRKEEIIQSCRRGGFEW</sequence>
<proteinExistence type="inferred from homology"/>
<evidence type="ECO:0000256" key="1">
    <source>
        <dbReference type="ARBA" id="ARBA00004496"/>
    </source>
</evidence>
<comment type="similarity">
    <text evidence="2">Belongs to the SUA5 family.</text>
</comment>
<keyword evidence="9" id="KW-0067">ATP-binding</keyword>
<evidence type="ECO:0000256" key="8">
    <source>
        <dbReference type="ARBA" id="ARBA00022741"/>
    </source>
</evidence>
<evidence type="ECO:0000256" key="3">
    <source>
        <dbReference type="ARBA" id="ARBA00012584"/>
    </source>
</evidence>
<dbReference type="InterPro" id="IPR006070">
    <property type="entry name" value="Sua5-like_dom"/>
</dbReference>
<comment type="catalytic activity">
    <reaction evidence="11">
        <text>L-threonine + hydrogencarbonate + ATP = L-threonylcarbamoyladenylate + diphosphate + H2O</text>
        <dbReference type="Rhea" id="RHEA:36407"/>
        <dbReference type="ChEBI" id="CHEBI:15377"/>
        <dbReference type="ChEBI" id="CHEBI:17544"/>
        <dbReference type="ChEBI" id="CHEBI:30616"/>
        <dbReference type="ChEBI" id="CHEBI:33019"/>
        <dbReference type="ChEBI" id="CHEBI:57926"/>
        <dbReference type="ChEBI" id="CHEBI:73682"/>
        <dbReference type="EC" id="2.7.7.87"/>
    </reaction>
</comment>
<dbReference type="AlphaFoldDB" id="A0A1U7NLI8"/>
<dbReference type="GO" id="GO:0006450">
    <property type="term" value="P:regulation of translational fidelity"/>
    <property type="evidence" value="ECO:0007669"/>
    <property type="project" value="TreeGrafter"/>
</dbReference>
<accession>A0A1U7NLI8</accession>
<dbReference type="GO" id="GO:0008033">
    <property type="term" value="P:tRNA processing"/>
    <property type="evidence" value="ECO:0007669"/>
    <property type="project" value="UniProtKB-KW"/>
</dbReference>
<keyword evidence="14" id="KW-1185">Reference proteome</keyword>
<evidence type="ECO:0000256" key="9">
    <source>
        <dbReference type="ARBA" id="ARBA00022840"/>
    </source>
</evidence>
<dbReference type="RefSeq" id="WP_076341759.1">
    <property type="nucleotide sequence ID" value="NZ_CAJTMI010000014.1"/>
</dbReference>
<name>A0A1U7NLI8_9FIRM</name>
<dbReference type="GO" id="GO:0005524">
    <property type="term" value="F:ATP binding"/>
    <property type="evidence" value="ECO:0007669"/>
    <property type="project" value="UniProtKB-KW"/>
</dbReference>
<dbReference type="EMBL" id="MPKA01000083">
    <property type="protein sequence ID" value="OLU45595.1"/>
    <property type="molecule type" value="Genomic_DNA"/>
</dbReference>
<keyword evidence="6" id="KW-0819">tRNA processing</keyword>
<evidence type="ECO:0000313" key="13">
    <source>
        <dbReference type="EMBL" id="OLU45595.1"/>
    </source>
</evidence>
<dbReference type="GO" id="GO:0061710">
    <property type="term" value="F:L-threonylcarbamoyladenylate synthase"/>
    <property type="evidence" value="ECO:0007669"/>
    <property type="project" value="UniProtKB-EC"/>
</dbReference>
<comment type="subcellular location">
    <subcellularLocation>
        <location evidence="1">Cytoplasm</location>
    </subcellularLocation>
</comment>
<dbReference type="PANTHER" id="PTHR17490">
    <property type="entry name" value="SUA5"/>
    <property type="match status" value="1"/>
</dbReference>
<dbReference type="GO" id="GO:0000049">
    <property type="term" value="F:tRNA binding"/>
    <property type="evidence" value="ECO:0007669"/>
    <property type="project" value="TreeGrafter"/>
</dbReference>
<dbReference type="PANTHER" id="PTHR17490:SF16">
    <property type="entry name" value="THREONYLCARBAMOYL-AMP SYNTHASE"/>
    <property type="match status" value="1"/>
</dbReference>
<evidence type="ECO:0000256" key="4">
    <source>
        <dbReference type="ARBA" id="ARBA00022490"/>
    </source>
</evidence>
<evidence type="ECO:0000256" key="10">
    <source>
        <dbReference type="ARBA" id="ARBA00029774"/>
    </source>
</evidence>
<dbReference type="NCBIfam" id="TIGR00057">
    <property type="entry name" value="L-threonylcarbamoyladenylate synthase"/>
    <property type="match status" value="1"/>
</dbReference>
<evidence type="ECO:0000256" key="2">
    <source>
        <dbReference type="ARBA" id="ARBA00007663"/>
    </source>
</evidence>
<dbReference type="GeneID" id="78275897"/>
<dbReference type="SUPFAM" id="SSF55821">
    <property type="entry name" value="YrdC/RibB"/>
    <property type="match status" value="1"/>
</dbReference>
<dbReference type="InterPro" id="IPR050156">
    <property type="entry name" value="TC-AMP_synthase_SUA5"/>
</dbReference>
<dbReference type="OrthoDB" id="9814580at2"/>
<evidence type="ECO:0000313" key="14">
    <source>
        <dbReference type="Proteomes" id="UP000186705"/>
    </source>
</evidence>
<dbReference type="Pfam" id="PF01300">
    <property type="entry name" value="Sua5_yciO_yrdC"/>
    <property type="match status" value="1"/>
</dbReference>
<evidence type="ECO:0000256" key="6">
    <source>
        <dbReference type="ARBA" id="ARBA00022694"/>
    </source>
</evidence>
<dbReference type="GO" id="GO:0003725">
    <property type="term" value="F:double-stranded RNA binding"/>
    <property type="evidence" value="ECO:0007669"/>
    <property type="project" value="InterPro"/>
</dbReference>